<dbReference type="InterPro" id="IPR007645">
    <property type="entry name" value="RNA_pol_Rpb2_3"/>
</dbReference>
<keyword evidence="4 6" id="KW-0804">Transcription</keyword>
<dbReference type="NCBIfam" id="NF001616">
    <property type="entry name" value="PRK00405.1"/>
    <property type="match status" value="1"/>
</dbReference>
<reference evidence="15" key="1">
    <citation type="journal article" date="2020" name="mSystems">
        <title>Genome- and Community-Level Interaction Insights into Carbon Utilization and Element Cycling Functions of Hydrothermarchaeota in Hydrothermal Sediment.</title>
        <authorList>
            <person name="Zhou Z."/>
            <person name="Liu Y."/>
            <person name="Xu W."/>
            <person name="Pan J."/>
            <person name="Luo Z.H."/>
            <person name="Li M."/>
        </authorList>
    </citation>
    <scope>NUCLEOTIDE SEQUENCE [LARGE SCALE GENOMIC DNA]</scope>
    <source>
        <strain evidence="15">HyVt-219</strain>
    </source>
</reference>
<evidence type="ECO:0000256" key="1">
    <source>
        <dbReference type="ARBA" id="ARBA00022478"/>
    </source>
</evidence>
<accession>A0A7V0QTF6</accession>
<evidence type="ECO:0000259" key="10">
    <source>
        <dbReference type="Pfam" id="PF04560"/>
    </source>
</evidence>
<gene>
    <name evidence="6 15" type="primary">rpoB</name>
    <name evidence="15" type="ORF">ENG47_07265</name>
</gene>
<protein>
    <recommendedName>
        <fullName evidence="6 8">DNA-directed RNA polymerase subunit beta</fullName>
        <shortName evidence="6">RNAP subunit beta</shortName>
        <ecNumber evidence="6 8">2.7.7.6</ecNumber>
    </recommendedName>
    <alternativeName>
        <fullName evidence="6">RNA polymerase subunit beta</fullName>
    </alternativeName>
    <alternativeName>
        <fullName evidence="6">Transcriptase subunit beta</fullName>
    </alternativeName>
</protein>
<evidence type="ECO:0000256" key="4">
    <source>
        <dbReference type="ARBA" id="ARBA00023163"/>
    </source>
</evidence>
<dbReference type="GO" id="GO:0000428">
    <property type="term" value="C:DNA-directed RNA polymerase complex"/>
    <property type="evidence" value="ECO:0007669"/>
    <property type="project" value="UniProtKB-KW"/>
</dbReference>
<evidence type="ECO:0000259" key="12">
    <source>
        <dbReference type="Pfam" id="PF04563"/>
    </source>
</evidence>
<dbReference type="Gene3D" id="2.40.270.10">
    <property type="entry name" value="DNA-directed RNA polymerase, subunit 2, domain 6"/>
    <property type="match status" value="2"/>
</dbReference>
<dbReference type="Gene3D" id="3.90.1100.10">
    <property type="match status" value="1"/>
</dbReference>
<dbReference type="Pfam" id="PF10385">
    <property type="entry name" value="RNA_pol_Rpb2_45"/>
    <property type="match status" value="1"/>
</dbReference>
<dbReference type="GO" id="GO:0006351">
    <property type="term" value="P:DNA-templated transcription"/>
    <property type="evidence" value="ECO:0007669"/>
    <property type="project" value="UniProtKB-UniRule"/>
</dbReference>
<dbReference type="Pfam" id="PF04565">
    <property type="entry name" value="RNA_pol_Rpb2_3"/>
    <property type="match status" value="1"/>
</dbReference>
<evidence type="ECO:0000256" key="7">
    <source>
        <dbReference type="RuleBase" id="RU000434"/>
    </source>
</evidence>
<keyword evidence="1 6" id="KW-0240">DNA-directed RNA polymerase</keyword>
<keyword evidence="3 6" id="KW-0548">Nucleotidyltransferase</keyword>
<dbReference type="GO" id="GO:0003677">
    <property type="term" value="F:DNA binding"/>
    <property type="evidence" value="ECO:0007669"/>
    <property type="project" value="UniProtKB-UniRule"/>
</dbReference>
<dbReference type="Gene3D" id="3.90.1800.10">
    <property type="entry name" value="RNA polymerase alpha subunit dimerisation domain"/>
    <property type="match status" value="1"/>
</dbReference>
<dbReference type="Gene3D" id="2.40.50.100">
    <property type="match status" value="1"/>
</dbReference>
<dbReference type="InterPro" id="IPR007642">
    <property type="entry name" value="RNA_pol_Rpb2_2"/>
</dbReference>
<dbReference type="InterPro" id="IPR042107">
    <property type="entry name" value="DNA-dir_RNA_pol_bsu_ext_1_sf"/>
</dbReference>
<dbReference type="Pfam" id="PF04561">
    <property type="entry name" value="RNA_pol_Rpb2_2"/>
    <property type="match status" value="1"/>
</dbReference>
<evidence type="ECO:0000256" key="6">
    <source>
        <dbReference type="HAMAP-Rule" id="MF_01321"/>
    </source>
</evidence>
<dbReference type="InterPro" id="IPR015712">
    <property type="entry name" value="DNA-dir_RNA_pol_su2"/>
</dbReference>
<proteinExistence type="inferred from homology"/>
<dbReference type="PANTHER" id="PTHR20856">
    <property type="entry name" value="DNA-DIRECTED RNA POLYMERASE I SUBUNIT 2"/>
    <property type="match status" value="1"/>
</dbReference>
<dbReference type="Gene3D" id="3.90.1110.10">
    <property type="entry name" value="RNA polymerase Rpb2, domain 2"/>
    <property type="match status" value="1"/>
</dbReference>
<feature type="domain" description="RNA polymerase Rpb2" evidence="11">
    <location>
        <begin position="164"/>
        <end position="334"/>
    </location>
</feature>
<comment type="function">
    <text evidence="6 8">DNA-dependent RNA polymerase catalyzes the transcription of DNA into RNA using the four ribonucleoside triphosphates as substrates.</text>
</comment>
<dbReference type="Gene3D" id="2.30.150.10">
    <property type="entry name" value="DNA-directed RNA polymerase, beta subunit, external 1 domain"/>
    <property type="match status" value="1"/>
</dbReference>
<evidence type="ECO:0000256" key="2">
    <source>
        <dbReference type="ARBA" id="ARBA00022679"/>
    </source>
</evidence>
<dbReference type="Pfam" id="PF04560">
    <property type="entry name" value="RNA_pol_Rpb2_7"/>
    <property type="match status" value="1"/>
</dbReference>
<feature type="domain" description="RNA polymerase Rpb2" evidence="10">
    <location>
        <begin position="983"/>
        <end position="1056"/>
    </location>
</feature>
<dbReference type="InterPro" id="IPR019462">
    <property type="entry name" value="DNA-dir_RNA_pol_bsu_external_1"/>
</dbReference>
<evidence type="ECO:0000256" key="3">
    <source>
        <dbReference type="ARBA" id="ARBA00022695"/>
    </source>
</evidence>
<feature type="domain" description="DNA-directed RNA polymerase beta subunit external 1" evidence="14">
    <location>
        <begin position="471"/>
        <end position="535"/>
    </location>
</feature>
<dbReference type="SUPFAM" id="SSF64484">
    <property type="entry name" value="beta and beta-prime subunits of DNA dependent RNA-polymerase"/>
    <property type="match status" value="1"/>
</dbReference>
<dbReference type="Proteomes" id="UP000885660">
    <property type="component" value="Unassembled WGS sequence"/>
</dbReference>
<dbReference type="HAMAP" id="MF_01321">
    <property type="entry name" value="RNApol_bact_RpoB"/>
    <property type="match status" value="1"/>
</dbReference>
<comment type="similarity">
    <text evidence="6 7">Belongs to the RNA polymerase beta chain family.</text>
</comment>
<dbReference type="EMBL" id="DRBC01000441">
    <property type="protein sequence ID" value="HDN85533.1"/>
    <property type="molecule type" value="Genomic_DNA"/>
</dbReference>
<dbReference type="InterPro" id="IPR037034">
    <property type="entry name" value="RNA_pol_Rpb2_2_sf"/>
</dbReference>
<dbReference type="GO" id="GO:0032549">
    <property type="term" value="F:ribonucleoside binding"/>
    <property type="evidence" value="ECO:0007669"/>
    <property type="project" value="InterPro"/>
</dbReference>
<dbReference type="InterPro" id="IPR007121">
    <property type="entry name" value="RNA_pol_bsu_CS"/>
</dbReference>
<sequence>MMSASLQRYKIKNFCKYPPLIEVPDLLEMQRLSYEEFLQRDVPPDKRKLSGLEAVFRDIFPVESYNEKMSLEFVEYRFAEPRYTAEKCEEEELTYAIPLYVKLRLNKKETGEVIEQEVYLGDIPLMNERGSFIINGAERIVVNQLQRAPGVFFEEDTIGSTGGQVLYRARIIPERGNWLDFELKDGLLYMRINRGRRLMATLFLRALGADPESVLAEIPHPDDRDILRRTFENDGAESSKDALLKIYQRLRPGRPPVFESVKEVFEKMFLDSRYYSLERIGRFQINQELGLSGNDDCVVLRLEDVIGVIRRLLQLNREMPEVKSLDHLAYRRVRRIGDLLSEQIRIGLTHLSRIVQQRMSIQDPETITPRSLINTRALRGAVESFFHTGRLSQYLDQTNPLSELTHKRRLSALGPGGLTRVQAKEEVRDVHYTHYGRICPIETPEGQNIGLITSLTTYARVNELGFLETPYRKVKDGKATKEIEYLTAREEDKYYIAGCDAIDKNGNFIKSPVIARYQGEIVAIPKEKVNYVDISPKQMVSVSTSLIPFLEHDDANRALMGSNMQRQAVPLENPEQPLVQTGMETKVAEDSFMALRAKRDGEVTYVDADKIQIKHSKGVDVYYLTRFKRSNQRTCIDHRPIVKKGDKVKKGDFISDGPAISKGKLALGRNVLVAFVPWEGYNFEDAILISEKLVKEDVFTSIHIEEFQVEAKELRSGVEEITADIPNVDEVALKNLDEKGIVRIGAEVASGDILVGKVTPQVEVKLTPEERLLRSIFGEKAQKVKDNSLRVPHGIEGKVIKVKVFSRENGDDLPPDVRQRVKVYVAVRRKIGVGDKMAGRHGNKGVISKVLPEEDMPFLPDGTPVEIVLNPLGVPSRMNIGQIFELHLGWVAKQLNLIMVTPVFEGPKAEEIRKLLKDANLPTSGKITLYDGRTGEPFDHPIAVGYMYMMKLIHMAEEKLHVRSTGPYALITQQPLGGRSRQGGQRFGEMEVWALEGYGAAYTLQEMLTSKSDDLQARTKIHEKIIKGENTLETQTPESFKVLVKELQSLGLSLEFWKNGRKLSIKDMEREEE</sequence>
<evidence type="ECO:0000259" key="13">
    <source>
        <dbReference type="Pfam" id="PF04565"/>
    </source>
</evidence>
<evidence type="ECO:0000259" key="11">
    <source>
        <dbReference type="Pfam" id="PF04561"/>
    </source>
</evidence>
<evidence type="ECO:0000256" key="5">
    <source>
        <dbReference type="ARBA" id="ARBA00048552"/>
    </source>
</evidence>
<evidence type="ECO:0000259" key="9">
    <source>
        <dbReference type="Pfam" id="PF00562"/>
    </source>
</evidence>
<dbReference type="InterPro" id="IPR007644">
    <property type="entry name" value="RNA_pol_bsu_protrusion"/>
</dbReference>
<feature type="domain" description="DNA-directed RNA polymerase subunit 2 hybrid-binding" evidence="9">
    <location>
        <begin position="597"/>
        <end position="981"/>
    </location>
</feature>
<dbReference type="InterPro" id="IPR010243">
    <property type="entry name" value="RNA_pol_bsu_bac"/>
</dbReference>
<dbReference type="Pfam" id="PF00562">
    <property type="entry name" value="RNA_pol_Rpb2_6"/>
    <property type="match status" value="1"/>
</dbReference>
<comment type="subunit">
    <text evidence="6 8">The RNAP catalytic core consists of 2 alpha, 1 beta, 1 beta' and 1 omega subunit. When a sigma factor is associated with the core the holoenzyme is formed, which can initiate transcription.</text>
</comment>
<feature type="domain" description="RNA polymerase beta subunit protrusion" evidence="12">
    <location>
        <begin position="26"/>
        <end position="377"/>
    </location>
</feature>
<name>A0A7V0QTF6_UNCAE</name>
<dbReference type="GO" id="GO:0003899">
    <property type="term" value="F:DNA-directed RNA polymerase activity"/>
    <property type="evidence" value="ECO:0007669"/>
    <property type="project" value="UniProtKB-UniRule"/>
</dbReference>
<dbReference type="PROSITE" id="PS01166">
    <property type="entry name" value="RNA_POL_BETA"/>
    <property type="match status" value="1"/>
</dbReference>
<dbReference type="EC" id="2.7.7.6" evidence="6 8"/>
<keyword evidence="2 6" id="KW-0808">Transferase</keyword>
<comment type="caution">
    <text evidence="15">The sequence shown here is derived from an EMBL/GenBank/DDBJ whole genome shotgun (WGS) entry which is preliminary data.</text>
</comment>
<evidence type="ECO:0000313" key="15">
    <source>
        <dbReference type="EMBL" id="HDN85533.1"/>
    </source>
</evidence>
<feature type="domain" description="RNA polymerase Rpb2" evidence="13">
    <location>
        <begin position="393"/>
        <end position="461"/>
    </location>
</feature>
<dbReference type="Pfam" id="PF04563">
    <property type="entry name" value="RNA_pol_Rpb2_1"/>
    <property type="match status" value="1"/>
</dbReference>
<dbReference type="AlphaFoldDB" id="A0A7V0QTF6"/>
<dbReference type="InterPro" id="IPR014724">
    <property type="entry name" value="RNA_pol_RPB2_OB-fold"/>
</dbReference>
<dbReference type="CDD" id="cd00653">
    <property type="entry name" value="RNA_pol_B_RPB2"/>
    <property type="match status" value="1"/>
</dbReference>
<comment type="catalytic activity">
    <reaction evidence="5 6 8">
        <text>RNA(n) + a ribonucleoside 5'-triphosphate = RNA(n+1) + diphosphate</text>
        <dbReference type="Rhea" id="RHEA:21248"/>
        <dbReference type="Rhea" id="RHEA-COMP:14527"/>
        <dbReference type="Rhea" id="RHEA-COMP:17342"/>
        <dbReference type="ChEBI" id="CHEBI:33019"/>
        <dbReference type="ChEBI" id="CHEBI:61557"/>
        <dbReference type="ChEBI" id="CHEBI:140395"/>
        <dbReference type="EC" id="2.7.7.6"/>
    </reaction>
</comment>
<dbReference type="NCBIfam" id="TIGR02013">
    <property type="entry name" value="rpoB"/>
    <property type="match status" value="1"/>
</dbReference>
<dbReference type="Gene3D" id="2.40.50.150">
    <property type="match status" value="1"/>
</dbReference>
<dbReference type="InterPro" id="IPR007641">
    <property type="entry name" value="RNA_pol_Rpb2_7"/>
</dbReference>
<dbReference type="InterPro" id="IPR007120">
    <property type="entry name" value="DNA-dir_RNAP_su2_dom"/>
</dbReference>
<organism evidence="15">
    <name type="scientific">Aerophobetes bacterium</name>
    <dbReference type="NCBI Taxonomy" id="2030807"/>
    <lineage>
        <taxon>Bacteria</taxon>
        <taxon>Candidatus Aerophobota</taxon>
    </lineage>
</organism>
<dbReference type="InterPro" id="IPR037033">
    <property type="entry name" value="DNA-dir_RNAP_su2_hyb_sf"/>
</dbReference>
<evidence type="ECO:0000256" key="8">
    <source>
        <dbReference type="RuleBase" id="RU363031"/>
    </source>
</evidence>
<evidence type="ECO:0000259" key="14">
    <source>
        <dbReference type="Pfam" id="PF10385"/>
    </source>
</evidence>